<protein>
    <submittedName>
        <fullName evidence="1">Uncharacterized protein</fullName>
    </submittedName>
</protein>
<dbReference type="EMBL" id="MU853243">
    <property type="protein sequence ID" value="KAK4119942.1"/>
    <property type="molecule type" value="Genomic_DNA"/>
</dbReference>
<accession>A0AAN6TSI4</accession>
<evidence type="ECO:0000313" key="2">
    <source>
        <dbReference type="Proteomes" id="UP001302602"/>
    </source>
</evidence>
<reference evidence="1" key="2">
    <citation type="submission" date="2023-05" db="EMBL/GenBank/DDBJ databases">
        <authorList>
            <consortium name="Lawrence Berkeley National Laboratory"/>
            <person name="Steindorff A."/>
            <person name="Hensen N."/>
            <person name="Bonometti L."/>
            <person name="Westerberg I."/>
            <person name="Brannstrom I.O."/>
            <person name="Guillou S."/>
            <person name="Cros-Aarteil S."/>
            <person name="Calhoun S."/>
            <person name="Haridas S."/>
            <person name="Kuo A."/>
            <person name="Mondo S."/>
            <person name="Pangilinan J."/>
            <person name="Riley R."/>
            <person name="Labutti K."/>
            <person name="Andreopoulos B."/>
            <person name="Lipzen A."/>
            <person name="Chen C."/>
            <person name="Yanf M."/>
            <person name="Daum C."/>
            <person name="Ng V."/>
            <person name="Clum A."/>
            <person name="Ohm R."/>
            <person name="Martin F."/>
            <person name="Silar P."/>
            <person name="Natvig D."/>
            <person name="Lalanne C."/>
            <person name="Gautier V."/>
            <person name="Ament-Velasquez S.L."/>
            <person name="Kruys A."/>
            <person name="Hutchinson M.I."/>
            <person name="Powell A.J."/>
            <person name="Barry K."/>
            <person name="Miller A.N."/>
            <person name="Grigoriev I.V."/>
            <person name="Debuchy R."/>
            <person name="Gladieux P."/>
            <person name="Thoren M.H."/>
            <person name="Johannesson H."/>
        </authorList>
    </citation>
    <scope>NUCLEOTIDE SEQUENCE</scope>
    <source>
        <strain evidence="1">CBS 731.68</strain>
    </source>
</reference>
<reference evidence="1" key="1">
    <citation type="journal article" date="2023" name="Mol. Phylogenet. Evol.">
        <title>Genome-scale phylogeny and comparative genomics of the fungal order Sordariales.</title>
        <authorList>
            <person name="Hensen N."/>
            <person name="Bonometti L."/>
            <person name="Westerberg I."/>
            <person name="Brannstrom I.O."/>
            <person name="Guillou S."/>
            <person name="Cros-Aarteil S."/>
            <person name="Calhoun S."/>
            <person name="Haridas S."/>
            <person name="Kuo A."/>
            <person name="Mondo S."/>
            <person name="Pangilinan J."/>
            <person name="Riley R."/>
            <person name="LaButti K."/>
            <person name="Andreopoulos B."/>
            <person name="Lipzen A."/>
            <person name="Chen C."/>
            <person name="Yan M."/>
            <person name="Daum C."/>
            <person name="Ng V."/>
            <person name="Clum A."/>
            <person name="Steindorff A."/>
            <person name="Ohm R.A."/>
            <person name="Martin F."/>
            <person name="Silar P."/>
            <person name="Natvig D.O."/>
            <person name="Lalanne C."/>
            <person name="Gautier V."/>
            <person name="Ament-Velasquez S.L."/>
            <person name="Kruys A."/>
            <person name="Hutchinson M.I."/>
            <person name="Powell A.J."/>
            <person name="Barry K."/>
            <person name="Miller A.N."/>
            <person name="Grigoriev I.V."/>
            <person name="Debuchy R."/>
            <person name="Gladieux P."/>
            <person name="Hiltunen Thoren M."/>
            <person name="Johannesson H."/>
        </authorList>
    </citation>
    <scope>NUCLEOTIDE SEQUENCE</scope>
    <source>
        <strain evidence="1">CBS 731.68</strain>
    </source>
</reference>
<name>A0AAN6TSI4_9PEZI</name>
<dbReference type="Proteomes" id="UP001302602">
    <property type="component" value="Unassembled WGS sequence"/>
</dbReference>
<evidence type="ECO:0000313" key="1">
    <source>
        <dbReference type="EMBL" id="KAK4119942.1"/>
    </source>
</evidence>
<dbReference type="GeneID" id="87830553"/>
<dbReference type="AlphaFoldDB" id="A0AAN6TSI4"/>
<sequence length="212" mass="24190">MGGFYVLDPYTGQKTVEDLEEAIRKSKCAVNFMGRKTISLSEHKLDLSDDTKTVAKIARKYGIKIYYHDLDDEFRGSEAGQLDKSFKILDPFSHIVTGGTVTYRRGAVDTGLRSHYDAEWPLLWKSLYTSRLREAYSAHVVVAGEEDDDGKWTSYAHYPFLLKEAHSAWPAVAMLVYLVRNFPLDKEEQDSIESVAGALDKHFPGWRTLKFR</sequence>
<comment type="caution">
    <text evidence="1">The sequence shown here is derived from an EMBL/GenBank/DDBJ whole genome shotgun (WGS) entry which is preliminary data.</text>
</comment>
<proteinExistence type="predicted"/>
<keyword evidence="2" id="KW-1185">Reference proteome</keyword>
<gene>
    <name evidence="1" type="ORF">N657DRAFT_649721</name>
</gene>
<organism evidence="1 2">
    <name type="scientific">Parathielavia appendiculata</name>
    <dbReference type="NCBI Taxonomy" id="2587402"/>
    <lineage>
        <taxon>Eukaryota</taxon>
        <taxon>Fungi</taxon>
        <taxon>Dikarya</taxon>
        <taxon>Ascomycota</taxon>
        <taxon>Pezizomycotina</taxon>
        <taxon>Sordariomycetes</taxon>
        <taxon>Sordariomycetidae</taxon>
        <taxon>Sordariales</taxon>
        <taxon>Chaetomiaceae</taxon>
        <taxon>Parathielavia</taxon>
    </lineage>
</organism>
<dbReference type="RefSeq" id="XP_062643715.1">
    <property type="nucleotide sequence ID" value="XM_062793784.1"/>
</dbReference>